<keyword evidence="2" id="KW-1185">Reference proteome</keyword>
<dbReference type="Proteomes" id="UP000583266">
    <property type="component" value="Unassembled WGS sequence"/>
</dbReference>
<name>A0A848GPL9_9BACT</name>
<dbReference type="AlphaFoldDB" id="A0A848GPL9"/>
<gene>
    <name evidence="1" type="ORF">HHL17_25385</name>
</gene>
<evidence type="ECO:0000313" key="2">
    <source>
        <dbReference type="Proteomes" id="UP000583266"/>
    </source>
</evidence>
<comment type="caution">
    <text evidence="1">The sequence shown here is derived from an EMBL/GenBank/DDBJ whole genome shotgun (WGS) entry which is preliminary data.</text>
</comment>
<accession>A0A848GPL9</accession>
<dbReference type="EMBL" id="JABBGC010000003">
    <property type="protein sequence ID" value="NML40555.1"/>
    <property type="molecule type" value="Genomic_DNA"/>
</dbReference>
<evidence type="ECO:0000313" key="1">
    <source>
        <dbReference type="EMBL" id="NML40555.1"/>
    </source>
</evidence>
<proteinExistence type="predicted"/>
<protein>
    <submittedName>
        <fullName evidence="1">Uncharacterized protein</fullName>
    </submittedName>
</protein>
<dbReference type="RefSeq" id="WP_169227647.1">
    <property type="nucleotide sequence ID" value="NZ_JABBGC010000003.1"/>
</dbReference>
<sequence length="110" mass="12125">MGIIAFYAGLNGTDNIVQTVEDIPDQNFAPANNGIVKSVKLCGVRAGCVIKALDSPGGDMHDGFCIIQVKRTHSEYTVDTFERSYEDEYVVVTFVRSTQQGSQIHRIKID</sequence>
<reference evidence="1 2" key="1">
    <citation type="submission" date="2020-04" db="EMBL/GenBank/DDBJ databases">
        <title>Chitinophaga sp. G-6-1-13 sp. nov., isolated from soil.</title>
        <authorList>
            <person name="Dahal R.H."/>
            <person name="Chaudhary D.K."/>
        </authorList>
    </citation>
    <scope>NUCLEOTIDE SEQUENCE [LARGE SCALE GENOMIC DNA]</scope>
    <source>
        <strain evidence="1 2">G-6-1-13</strain>
    </source>
</reference>
<organism evidence="1 2">
    <name type="scientific">Chitinophaga fulva</name>
    <dbReference type="NCBI Taxonomy" id="2728842"/>
    <lineage>
        <taxon>Bacteria</taxon>
        <taxon>Pseudomonadati</taxon>
        <taxon>Bacteroidota</taxon>
        <taxon>Chitinophagia</taxon>
        <taxon>Chitinophagales</taxon>
        <taxon>Chitinophagaceae</taxon>
        <taxon>Chitinophaga</taxon>
    </lineage>
</organism>